<proteinExistence type="predicted"/>
<gene>
    <name evidence="1" type="ORF">NA56DRAFT_644609</name>
</gene>
<protein>
    <submittedName>
        <fullName evidence="1">Uncharacterized protein</fullName>
    </submittedName>
</protein>
<dbReference type="EMBL" id="KZ613476">
    <property type="protein sequence ID" value="PMD23030.1"/>
    <property type="molecule type" value="Genomic_DNA"/>
</dbReference>
<evidence type="ECO:0000313" key="2">
    <source>
        <dbReference type="Proteomes" id="UP000235672"/>
    </source>
</evidence>
<accession>A0A2J6Q9S6</accession>
<evidence type="ECO:0000313" key="1">
    <source>
        <dbReference type="EMBL" id="PMD23030.1"/>
    </source>
</evidence>
<keyword evidence="2" id="KW-1185">Reference proteome</keyword>
<dbReference type="AlphaFoldDB" id="A0A2J6Q9S6"/>
<organism evidence="1 2">
    <name type="scientific">Hyaloscypha hepaticicola</name>
    <dbReference type="NCBI Taxonomy" id="2082293"/>
    <lineage>
        <taxon>Eukaryota</taxon>
        <taxon>Fungi</taxon>
        <taxon>Dikarya</taxon>
        <taxon>Ascomycota</taxon>
        <taxon>Pezizomycotina</taxon>
        <taxon>Leotiomycetes</taxon>
        <taxon>Helotiales</taxon>
        <taxon>Hyaloscyphaceae</taxon>
        <taxon>Hyaloscypha</taxon>
    </lineage>
</organism>
<dbReference type="Proteomes" id="UP000235672">
    <property type="component" value="Unassembled WGS sequence"/>
</dbReference>
<sequence>MSEVCVFVRMQFRGYFGVAFFWCWHWVESATHLLDKKTFEDRSVKLRLSTTH</sequence>
<reference evidence="1 2" key="1">
    <citation type="submission" date="2016-05" db="EMBL/GenBank/DDBJ databases">
        <title>A degradative enzymes factory behind the ericoid mycorrhizal symbiosis.</title>
        <authorList>
            <consortium name="DOE Joint Genome Institute"/>
            <person name="Martino E."/>
            <person name="Morin E."/>
            <person name="Grelet G."/>
            <person name="Kuo A."/>
            <person name="Kohler A."/>
            <person name="Daghino S."/>
            <person name="Barry K."/>
            <person name="Choi C."/>
            <person name="Cichocki N."/>
            <person name="Clum A."/>
            <person name="Copeland A."/>
            <person name="Hainaut M."/>
            <person name="Haridas S."/>
            <person name="Labutti K."/>
            <person name="Lindquist E."/>
            <person name="Lipzen A."/>
            <person name="Khouja H.-R."/>
            <person name="Murat C."/>
            <person name="Ohm R."/>
            <person name="Olson A."/>
            <person name="Spatafora J."/>
            <person name="Veneault-Fourrey C."/>
            <person name="Henrissat B."/>
            <person name="Grigoriev I."/>
            <person name="Martin F."/>
            <person name="Perotto S."/>
        </authorList>
    </citation>
    <scope>NUCLEOTIDE SEQUENCE [LARGE SCALE GENOMIC DNA]</scope>
    <source>
        <strain evidence="1 2">UAMH 7357</strain>
    </source>
</reference>
<name>A0A2J6Q9S6_9HELO</name>